<proteinExistence type="predicted"/>
<name>A0AAE4V6K5_MYCFO</name>
<evidence type="ECO:0000313" key="1">
    <source>
        <dbReference type="EMBL" id="MDV7288754.1"/>
    </source>
</evidence>
<gene>
    <name evidence="1" type="ORF">R4485_01080</name>
</gene>
<dbReference type="AlphaFoldDB" id="A0AAE4V6K5"/>
<organism evidence="1 2">
    <name type="scientific">Mycolicibacterium fortuitum</name>
    <name type="common">Mycobacterium fortuitum</name>
    <dbReference type="NCBI Taxonomy" id="1766"/>
    <lineage>
        <taxon>Bacteria</taxon>
        <taxon>Bacillati</taxon>
        <taxon>Actinomycetota</taxon>
        <taxon>Actinomycetes</taxon>
        <taxon>Mycobacteriales</taxon>
        <taxon>Mycobacteriaceae</taxon>
        <taxon>Mycolicibacterium</taxon>
    </lineage>
</organism>
<dbReference type="RefSeq" id="WP_317721478.1">
    <property type="nucleotide sequence ID" value="NZ_JAWLVK010000001.1"/>
</dbReference>
<reference evidence="1" key="1">
    <citation type="submission" date="2023-10" db="EMBL/GenBank/DDBJ databases">
        <title>Mycolicibacterium fortuitum clinical isolates causing pulmonary infections in humans.</title>
        <authorList>
            <person name="Mejia-Ponce P.M."/>
            <person name="Zenteno-Cuevas R."/>
            <person name="Licona-Cassani C."/>
        </authorList>
    </citation>
    <scope>NUCLEOTIDE SEQUENCE</scope>
    <source>
        <strain evidence="1">M8</strain>
    </source>
</reference>
<protein>
    <submittedName>
        <fullName evidence="1">Uncharacterized protein</fullName>
    </submittedName>
</protein>
<dbReference type="Proteomes" id="UP001186041">
    <property type="component" value="Unassembled WGS sequence"/>
</dbReference>
<comment type="caution">
    <text evidence="1">The sequence shown here is derived from an EMBL/GenBank/DDBJ whole genome shotgun (WGS) entry which is preliminary data.</text>
</comment>
<dbReference type="EMBL" id="JAWLVV010000001">
    <property type="protein sequence ID" value="MDV7288754.1"/>
    <property type="molecule type" value="Genomic_DNA"/>
</dbReference>
<evidence type="ECO:0000313" key="2">
    <source>
        <dbReference type="Proteomes" id="UP001186041"/>
    </source>
</evidence>
<sequence length="57" mass="5702">MAISYSAAKAQYAADHQVFGSNDAVVIKDTSSWSSVVAVAVDLTTAEAIAAALNGGS</sequence>
<accession>A0AAE4V6K5</accession>